<dbReference type="PANTHER" id="PTHR11712:SF336">
    <property type="entry name" value="3-OXOACYL-[ACYL-CARRIER-PROTEIN] SYNTHASE, MITOCHONDRIAL"/>
    <property type="match status" value="1"/>
</dbReference>
<dbReference type="InterPro" id="IPR016039">
    <property type="entry name" value="Thiolase-like"/>
</dbReference>
<keyword evidence="1 4" id="KW-0808">Transferase</keyword>
<dbReference type="EC" id="2.3.1.179" evidence="4"/>
<dbReference type="GO" id="GO:0005829">
    <property type="term" value="C:cytosol"/>
    <property type="evidence" value="ECO:0007669"/>
    <property type="project" value="TreeGrafter"/>
</dbReference>
<dbReference type="EMBL" id="CYZT01000881">
    <property type="protein sequence ID" value="CUQ30813.1"/>
    <property type="molecule type" value="Genomic_DNA"/>
</dbReference>
<dbReference type="GO" id="GO:0006633">
    <property type="term" value="P:fatty acid biosynthetic process"/>
    <property type="evidence" value="ECO:0007669"/>
    <property type="project" value="TreeGrafter"/>
</dbReference>
<evidence type="ECO:0000256" key="2">
    <source>
        <dbReference type="SAM" id="MobiDB-lite"/>
    </source>
</evidence>
<dbReference type="GO" id="GO:0004315">
    <property type="term" value="F:3-oxoacyl-[acyl-carrier-protein] synthase activity"/>
    <property type="evidence" value="ECO:0007669"/>
    <property type="project" value="UniProtKB-EC"/>
</dbReference>
<dbReference type="InterPro" id="IPR000794">
    <property type="entry name" value="Beta-ketoacyl_synthase"/>
</dbReference>
<feature type="region of interest" description="Disordered" evidence="2">
    <location>
        <begin position="66"/>
        <end position="113"/>
    </location>
</feature>
<organism evidence="4 5">
    <name type="scientific">Flavonifractor plautii</name>
    <name type="common">Fusobacterium plautii</name>
    <dbReference type="NCBI Taxonomy" id="292800"/>
    <lineage>
        <taxon>Bacteria</taxon>
        <taxon>Bacillati</taxon>
        <taxon>Bacillota</taxon>
        <taxon>Clostridia</taxon>
        <taxon>Eubacteriales</taxon>
        <taxon>Oscillospiraceae</taxon>
        <taxon>Flavonifractor</taxon>
    </lineage>
</organism>
<reference evidence="4 5" key="1">
    <citation type="submission" date="2015-09" db="EMBL/GenBank/DDBJ databases">
        <authorList>
            <consortium name="Pathogen Informatics"/>
        </authorList>
    </citation>
    <scope>NUCLEOTIDE SEQUENCE [LARGE SCALE GENOMIC DNA]</scope>
    <source>
        <strain evidence="4 5">2789STDY5608854</strain>
    </source>
</reference>
<evidence type="ECO:0000313" key="5">
    <source>
        <dbReference type="Proteomes" id="UP000095746"/>
    </source>
</evidence>
<protein>
    <submittedName>
        <fullName evidence="4">3-oxoacyl-[acyl-carrier-protein] synthase 2</fullName>
        <ecNumber evidence="4">2.3.1.179</ecNumber>
    </submittedName>
</protein>
<keyword evidence="4" id="KW-0012">Acyltransferase</keyword>
<evidence type="ECO:0000259" key="3">
    <source>
        <dbReference type="Pfam" id="PF00109"/>
    </source>
</evidence>
<gene>
    <name evidence="4" type="primary">fabF_2</name>
    <name evidence="4" type="ORF">ERS852411_04227</name>
</gene>
<sequence>MEKRRVLITGLGTVNPLGHNAADTWQAVRDGVCGIGPITRYDCSAQKVHLAAEVKDWDPTTVLDKKDVRHMSRRQRSGPGEGGSHPLRRHRLQRRGRHRDGRERGAALLAEGL</sequence>
<dbReference type="AlphaFoldDB" id="A0A174V7N8"/>
<evidence type="ECO:0000256" key="1">
    <source>
        <dbReference type="ARBA" id="ARBA00022679"/>
    </source>
</evidence>
<dbReference type="InterPro" id="IPR014030">
    <property type="entry name" value="Ketoacyl_synth_N"/>
</dbReference>
<dbReference type="SUPFAM" id="SSF53901">
    <property type="entry name" value="Thiolase-like"/>
    <property type="match status" value="1"/>
</dbReference>
<feature type="compositionally biased region" description="Basic residues" evidence="2">
    <location>
        <begin position="86"/>
        <end position="99"/>
    </location>
</feature>
<feature type="domain" description="Beta-ketoacyl synthase-like N-terminal" evidence="3">
    <location>
        <begin position="4"/>
        <end position="59"/>
    </location>
</feature>
<dbReference type="Pfam" id="PF00109">
    <property type="entry name" value="ketoacyl-synt"/>
    <property type="match status" value="1"/>
</dbReference>
<accession>A0A174V7N8</accession>
<name>A0A174V7N8_FLAPL</name>
<evidence type="ECO:0000313" key="4">
    <source>
        <dbReference type="EMBL" id="CUQ30813.1"/>
    </source>
</evidence>
<dbReference type="Gene3D" id="3.40.47.10">
    <property type="match status" value="1"/>
</dbReference>
<dbReference type="PANTHER" id="PTHR11712">
    <property type="entry name" value="POLYKETIDE SYNTHASE-RELATED"/>
    <property type="match status" value="1"/>
</dbReference>
<dbReference type="Proteomes" id="UP000095746">
    <property type="component" value="Unassembled WGS sequence"/>
</dbReference>
<proteinExistence type="predicted"/>